<dbReference type="SUPFAM" id="SSF81383">
    <property type="entry name" value="F-box domain"/>
    <property type="match status" value="1"/>
</dbReference>
<dbReference type="HOGENOM" id="CLU_015634_0_0_1"/>
<dbReference type="EMBL" id="KB707894">
    <property type="protein sequence ID" value="EMR85626.1"/>
    <property type="molecule type" value="Genomic_DNA"/>
</dbReference>
<gene>
    <name evidence="2" type="ORF">BcDW1_5752</name>
</gene>
<dbReference type="InterPro" id="IPR001810">
    <property type="entry name" value="F-box_dom"/>
</dbReference>
<reference evidence="3" key="1">
    <citation type="journal article" date="2013" name="Genome Announc.">
        <title>Draft genome sequence of Botrytis cinerea BcDW1, inoculum for noble rot of grape berries.</title>
        <authorList>
            <person name="Blanco-Ulate B."/>
            <person name="Allen G."/>
            <person name="Powell A.L."/>
            <person name="Cantu D."/>
        </authorList>
    </citation>
    <scope>NUCLEOTIDE SEQUENCE [LARGE SCALE GENOMIC DNA]</scope>
    <source>
        <strain evidence="3">BcDW1</strain>
    </source>
</reference>
<dbReference type="Pfam" id="PF00646">
    <property type="entry name" value="F-box"/>
    <property type="match status" value="1"/>
</dbReference>
<sequence>MRLFLSTLYKKSTKAGTVSLQAHQQSFSLQIKKNIFLYSDPLRFVHNLHLEFLAPSQKYLMFNLLSLPYEVLSNIIANINFDDVFNLGLSCKALKYLLTEESICRLIVQNKIPFCNEALSNKYTAGLSASALRRVAKRREAFATANPYSVATIGFGDAYLYCKGVLCYTLDDQLRVLNLHDSACREAVVSIPGMLRSAISENACNTKGVFQLLYCSDSIISCVYKTSGLDANSWLIAFSIETSEVLVVRELDSVERLFVRHDAQYLYYGTHSELGSDNHKKWIIRGYNLTKREWFDQKVRLSDMVGSEIGSTVCFEFDNGYFYALSNQTSFEVEEIDWTSFYHCIRFPLASPCEELTEKTKNHSMWRRQHEEGPIDDRWTNLRLDTDENTGELRIIESRKEWYHGASRSQRTYYTTPIVFPSTFYDTDDDLYFAADASFSSVATAACSVISAGSSSSTNTQSSTSEDCSSYASRDLSAYPDDPLLRLLRKDDNPNYMPSQKRLPQFIHPGHDGSTNQTFTLAKSRLRYYDSSSSTFLDVVDDPLPTDWQENQRLRLRVGSRTIGPPLVHPPDHPSKAGLLCSPTDVEDALSQMYKQSDITYWPPAQDPEVANESLDELYKLLNPPSHLGNVEGTADERSLVYVTGGYGSPQAIIFVSFDPAIKLAGLKRWGGMTRKGVGEGPHIDGRANGHTFDVSAQVEDTGLRDPQMMCGDIMESDVTIGIVRKGKGKETETEAEKCSHKTATAGAADASGHTYFNTHETPDSSTAKASWMWHEKAMYQDIGLGYYFGKDRKPAVVNGGEKGRHTLFTS</sequence>
<dbReference type="Proteomes" id="UP000012045">
    <property type="component" value="Unassembled WGS sequence"/>
</dbReference>
<name>M7TPZ1_BOTF1</name>
<organism evidence="2 3">
    <name type="scientific">Botryotinia fuckeliana (strain BcDW1)</name>
    <name type="common">Noble rot fungus</name>
    <name type="synonym">Botrytis cinerea</name>
    <dbReference type="NCBI Taxonomy" id="1290391"/>
    <lineage>
        <taxon>Eukaryota</taxon>
        <taxon>Fungi</taxon>
        <taxon>Dikarya</taxon>
        <taxon>Ascomycota</taxon>
        <taxon>Pezizomycotina</taxon>
        <taxon>Leotiomycetes</taxon>
        <taxon>Helotiales</taxon>
        <taxon>Sclerotiniaceae</taxon>
        <taxon>Botrytis</taxon>
    </lineage>
</organism>
<dbReference type="STRING" id="1290391.M7TPZ1"/>
<feature type="domain" description="F-box" evidence="1">
    <location>
        <begin position="61"/>
        <end position="107"/>
    </location>
</feature>
<dbReference type="AlphaFoldDB" id="M7TPZ1"/>
<evidence type="ECO:0000259" key="1">
    <source>
        <dbReference type="PROSITE" id="PS50181"/>
    </source>
</evidence>
<protein>
    <submittedName>
        <fullName evidence="2">Putative f-box domain-containing protein</fullName>
    </submittedName>
</protein>
<dbReference type="InterPro" id="IPR036047">
    <property type="entry name" value="F-box-like_dom_sf"/>
</dbReference>
<evidence type="ECO:0000313" key="2">
    <source>
        <dbReference type="EMBL" id="EMR85626.1"/>
    </source>
</evidence>
<accession>M7TPZ1</accession>
<proteinExistence type="predicted"/>
<evidence type="ECO:0000313" key="3">
    <source>
        <dbReference type="Proteomes" id="UP000012045"/>
    </source>
</evidence>
<dbReference type="PROSITE" id="PS50181">
    <property type="entry name" value="FBOX"/>
    <property type="match status" value="1"/>
</dbReference>
<dbReference type="OrthoDB" id="5359231at2759"/>